<dbReference type="EMBL" id="CAJOBD010047782">
    <property type="protein sequence ID" value="CAF4341504.1"/>
    <property type="molecule type" value="Genomic_DNA"/>
</dbReference>
<sequence length="28" mass="3291">MLEAKIMLAMLVQRCNFELERGQKIVPE</sequence>
<accession>A0A820KKR6</accession>
<gene>
    <name evidence="1" type="ORF">JBS370_LOCUS41641</name>
</gene>
<feature type="non-terminal residue" evidence="1">
    <location>
        <position position="28"/>
    </location>
</feature>
<reference evidence="1" key="1">
    <citation type="submission" date="2021-02" db="EMBL/GenBank/DDBJ databases">
        <authorList>
            <person name="Nowell W R."/>
        </authorList>
    </citation>
    <scope>NUCLEOTIDE SEQUENCE</scope>
</reference>
<proteinExistence type="predicted"/>
<evidence type="ECO:0000313" key="2">
    <source>
        <dbReference type="Proteomes" id="UP000663836"/>
    </source>
</evidence>
<evidence type="ECO:0000313" key="1">
    <source>
        <dbReference type="EMBL" id="CAF4341504.1"/>
    </source>
</evidence>
<organism evidence="1 2">
    <name type="scientific">Rotaria sordida</name>
    <dbReference type="NCBI Taxonomy" id="392033"/>
    <lineage>
        <taxon>Eukaryota</taxon>
        <taxon>Metazoa</taxon>
        <taxon>Spiralia</taxon>
        <taxon>Gnathifera</taxon>
        <taxon>Rotifera</taxon>
        <taxon>Eurotatoria</taxon>
        <taxon>Bdelloidea</taxon>
        <taxon>Philodinida</taxon>
        <taxon>Philodinidae</taxon>
        <taxon>Rotaria</taxon>
    </lineage>
</organism>
<comment type="caution">
    <text evidence="1">The sequence shown here is derived from an EMBL/GenBank/DDBJ whole genome shotgun (WGS) entry which is preliminary data.</text>
</comment>
<name>A0A820KKR6_9BILA</name>
<dbReference type="Proteomes" id="UP000663836">
    <property type="component" value="Unassembled WGS sequence"/>
</dbReference>
<dbReference type="AlphaFoldDB" id="A0A820KKR6"/>
<protein>
    <submittedName>
        <fullName evidence="1">Uncharacterized protein</fullName>
    </submittedName>
</protein>